<evidence type="ECO:0000256" key="6">
    <source>
        <dbReference type="RuleBase" id="RU362106"/>
    </source>
</evidence>
<comment type="similarity">
    <text evidence="5 6">Belongs to the class I-like SAM-binding methyltransferase superfamily. rRNA adenine N(6)-methyltransferase family.</text>
</comment>
<dbReference type="SUPFAM" id="SSF53335">
    <property type="entry name" value="S-adenosyl-L-methionine-dependent methyltransferases"/>
    <property type="match status" value="1"/>
</dbReference>
<evidence type="ECO:0000259" key="7">
    <source>
        <dbReference type="SMART" id="SM00650"/>
    </source>
</evidence>
<keyword evidence="4 5" id="KW-0694">RNA-binding</keyword>
<dbReference type="PROSITE" id="PS51689">
    <property type="entry name" value="SAM_RNA_A_N6_MT"/>
    <property type="match status" value="1"/>
</dbReference>
<dbReference type="GO" id="GO:0000179">
    <property type="term" value="F:rRNA (adenine-N6,N6-)-dimethyltransferase activity"/>
    <property type="evidence" value="ECO:0007669"/>
    <property type="project" value="UniProtKB-UniRule"/>
</dbReference>
<feature type="binding site" evidence="5">
    <location>
        <position position="66"/>
    </location>
    <ligand>
        <name>S-adenosyl-L-methionine</name>
        <dbReference type="ChEBI" id="CHEBI:59789"/>
    </ligand>
</feature>
<dbReference type="PANTHER" id="PTHR11727:SF7">
    <property type="entry name" value="DIMETHYLADENOSINE TRANSFERASE-RELATED"/>
    <property type="match status" value="1"/>
</dbReference>
<dbReference type="AlphaFoldDB" id="A0AA39SRH4"/>
<comment type="caution">
    <text evidence="5">Lacks conserved residue(s) required for the propagation of feature annotation.</text>
</comment>
<organism evidence="8 9">
    <name type="scientific">Acer saccharum</name>
    <name type="common">Sugar maple</name>
    <dbReference type="NCBI Taxonomy" id="4024"/>
    <lineage>
        <taxon>Eukaryota</taxon>
        <taxon>Viridiplantae</taxon>
        <taxon>Streptophyta</taxon>
        <taxon>Embryophyta</taxon>
        <taxon>Tracheophyta</taxon>
        <taxon>Spermatophyta</taxon>
        <taxon>Magnoliopsida</taxon>
        <taxon>eudicotyledons</taxon>
        <taxon>Gunneridae</taxon>
        <taxon>Pentapetalae</taxon>
        <taxon>rosids</taxon>
        <taxon>malvids</taxon>
        <taxon>Sapindales</taxon>
        <taxon>Sapindaceae</taxon>
        <taxon>Hippocastanoideae</taxon>
        <taxon>Acereae</taxon>
        <taxon>Acer</taxon>
    </lineage>
</organism>
<evidence type="ECO:0000256" key="3">
    <source>
        <dbReference type="ARBA" id="ARBA00022691"/>
    </source>
</evidence>
<evidence type="ECO:0000256" key="1">
    <source>
        <dbReference type="ARBA" id="ARBA00022603"/>
    </source>
</evidence>
<protein>
    <recommendedName>
        <fullName evidence="6">rRNA adenine N(6)-methyltransferase</fullName>
        <ecNumber evidence="6">2.1.1.-</ecNumber>
    </recommendedName>
</protein>
<evidence type="ECO:0000313" key="8">
    <source>
        <dbReference type="EMBL" id="KAK0595610.1"/>
    </source>
</evidence>
<keyword evidence="9" id="KW-1185">Reference proteome</keyword>
<reference evidence="8" key="1">
    <citation type="journal article" date="2022" name="Plant J.">
        <title>Strategies of tolerance reflected in two North American maple genomes.</title>
        <authorList>
            <person name="McEvoy S.L."/>
            <person name="Sezen U.U."/>
            <person name="Trouern-Trend A."/>
            <person name="McMahon S.M."/>
            <person name="Schaberg P.G."/>
            <person name="Yang J."/>
            <person name="Wegrzyn J.L."/>
            <person name="Swenson N.G."/>
        </authorList>
    </citation>
    <scope>NUCLEOTIDE SEQUENCE</scope>
    <source>
        <strain evidence="8">NS2018</strain>
    </source>
</reference>
<name>A0AA39SRH4_ACESA</name>
<dbReference type="InterPro" id="IPR029063">
    <property type="entry name" value="SAM-dependent_MTases_sf"/>
</dbReference>
<dbReference type="Pfam" id="PF00398">
    <property type="entry name" value="RrnaAD"/>
    <property type="match status" value="1"/>
</dbReference>
<evidence type="ECO:0000313" key="9">
    <source>
        <dbReference type="Proteomes" id="UP001168877"/>
    </source>
</evidence>
<sequence length="124" mass="13869">MVTEMMKAANAMGGKAARACDGCLRKRARWYCVADDAFLCQARLSYGSRAGQGTPYSTRLKVIHDDVLKTDLPYFDICVANIPYQISSPLTFKLLLHQPAFRCAVNMFQKEFAMRLVAQPGDKL</sequence>
<keyword evidence="3 5" id="KW-0949">S-adenosyl-L-methionine</keyword>
<keyword evidence="2 5" id="KW-0808">Transferase</keyword>
<accession>A0AA39SRH4</accession>
<dbReference type="GO" id="GO:0003723">
    <property type="term" value="F:RNA binding"/>
    <property type="evidence" value="ECO:0007669"/>
    <property type="project" value="UniProtKB-UniRule"/>
</dbReference>
<dbReference type="PANTHER" id="PTHR11727">
    <property type="entry name" value="DIMETHYLADENOSINE TRANSFERASE"/>
    <property type="match status" value="1"/>
</dbReference>
<dbReference type="InterPro" id="IPR001737">
    <property type="entry name" value="KsgA/Erm"/>
</dbReference>
<feature type="binding site" evidence="5">
    <location>
        <position position="1"/>
    </location>
    <ligand>
        <name>S-adenosyl-L-methionine</name>
        <dbReference type="ChEBI" id="CHEBI:59789"/>
    </ligand>
</feature>
<feature type="binding site" evidence="5">
    <location>
        <position position="81"/>
    </location>
    <ligand>
        <name>S-adenosyl-L-methionine</name>
        <dbReference type="ChEBI" id="CHEBI:59789"/>
    </ligand>
</feature>
<evidence type="ECO:0000256" key="2">
    <source>
        <dbReference type="ARBA" id="ARBA00022679"/>
    </source>
</evidence>
<comment type="caution">
    <text evidence="8">The sequence shown here is derived from an EMBL/GenBank/DDBJ whole genome shotgun (WGS) entry which is preliminary data.</text>
</comment>
<keyword evidence="6" id="KW-0698">rRNA processing</keyword>
<proteinExistence type="inferred from homology"/>
<feature type="domain" description="Ribosomal RNA adenine methylase transferase N-terminal" evidence="7">
    <location>
        <begin position="1"/>
        <end position="123"/>
    </location>
</feature>
<evidence type="ECO:0000256" key="4">
    <source>
        <dbReference type="ARBA" id="ARBA00022884"/>
    </source>
</evidence>
<keyword evidence="1 5" id="KW-0489">Methyltransferase</keyword>
<dbReference type="EC" id="2.1.1.-" evidence="6"/>
<dbReference type="Proteomes" id="UP001168877">
    <property type="component" value="Unassembled WGS sequence"/>
</dbReference>
<dbReference type="SMART" id="SM00650">
    <property type="entry name" value="rADc"/>
    <property type="match status" value="1"/>
</dbReference>
<gene>
    <name evidence="8" type="ORF">LWI29_008341</name>
</gene>
<dbReference type="EMBL" id="JAUESC010000004">
    <property type="protein sequence ID" value="KAK0595610.1"/>
    <property type="molecule type" value="Genomic_DNA"/>
</dbReference>
<dbReference type="GO" id="GO:0005730">
    <property type="term" value="C:nucleolus"/>
    <property type="evidence" value="ECO:0007669"/>
    <property type="project" value="TreeGrafter"/>
</dbReference>
<dbReference type="Gene3D" id="3.40.50.150">
    <property type="entry name" value="Vaccinia Virus protein VP39"/>
    <property type="match status" value="1"/>
</dbReference>
<evidence type="ECO:0000256" key="5">
    <source>
        <dbReference type="PROSITE-ProRule" id="PRU01026"/>
    </source>
</evidence>
<reference evidence="8" key="2">
    <citation type="submission" date="2023-06" db="EMBL/GenBank/DDBJ databases">
        <authorList>
            <person name="Swenson N.G."/>
            <person name="Wegrzyn J.L."/>
            <person name="Mcevoy S.L."/>
        </authorList>
    </citation>
    <scope>NUCLEOTIDE SEQUENCE</scope>
    <source>
        <strain evidence="8">NS2018</strain>
        <tissue evidence="8">Leaf</tissue>
    </source>
</reference>
<dbReference type="InterPro" id="IPR020598">
    <property type="entry name" value="rRNA_Ade_methylase_Trfase_N"/>
</dbReference>